<dbReference type="Pfam" id="PF00651">
    <property type="entry name" value="BTB"/>
    <property type="match status" value="1"/>
</dbReference>
<dbReference type="Gene3D" id="1.25.40.420">
    <property type="match status" value="1"/>
</dbReference>
<dbReference type="SMART" id="SM00612">
    <property type="entry name" value="Kelch"/>
    <property type="match status" value="1"/>
</dbReference>
<dbReference type="InterPro" id="IPR000210">
    <property type="entry name" value="BTB/POZ_dom"/>
</dbReference>
<dbReference type="GO" id="GO:1990756">
    <property type="term" value="F:ubiquitin-like ligase-substrate adaptor activity"/>
    <property type="evidence" value="ECO:0000318"/>
    <property type="project" value="GO_Central"/>
</dbReference>
<dbReference type="GO" id="GO:0031463">
    <property type="term" value="C:Cul3-RING ubiquitin ligase complex"/>
    <property type="evidence" value="ECO:0000318"/>
    <property type="project" value="GO_Central"/>
</dbReference>
<evidence type="ECO:0000256" key="2">
    <source>
        <dbReference type="ARBA" id="ARBA00022737"/>
    </source>
</evidence>
<dbReference type="PANTHER" id="PTHR24412:SF272">
    <property type="entry name" value="KELCH-LIKE PROTEIN DIABLO"/>
    <property type="match status" value="1"/>
</dbReference>
<evidence type="ECO:0000259" key="4">
    <source>
        <dbReference type="PROSITE" id="PS50097"/>
    </source>
</evidence>
<dbReference type="SUPFAM" id="SSF117281">
    <property type="entry name" value="Kelch motif"/>
    <property type="match status" value="1"/>
</dbReference>
<dbReference type="SMART" id="SM00875">
    <property type="entry name" value="BACK"/>
    <property type="match status" value="1"/>
</dbReference>
<dbReference type="InterPro" id="IPR011705">
    <property type="entry name" value="BACK"/>
</dbReference>
<organism evidence="5 6">
    <name type="scientific">Branchiostoma floridae</name>
    <name type="common">Florida lancelet</name>
    <name type="synonym">Amphioxus</name>
    <dbReference type="NCBI Taxonomy" id="7739"/>
    <lineage>
        <taxon>Eukaryota</taxon>
        <taxon>Metazoa</taxon>
        <taxon>Chordata</taxon>
        <taxon>Cephalochordata</taxon>
        <taxon>Leptocardii</taxon>
        <taxon>Amphioxiformes</taxon>
        <taxon>Branchiostomatidae</taxon>
        <taxon>Branchiostoma</taxon>
    </lineage>
</organism>
<keyword evidence="1" id="KW-0880">Kelch repeat</keyword>
<feature type="domain" description="BTB" evidence="4">
    <location>
        <begin position="70"/>
        <end position="136"/>
    </location>
</feature>
<evidence type="ECO:0000256" key="3">
    <source>
        <dbReference type="SAM" id="MobiDB-lite"/>
    </source>
</evidence>
<dbReference type="KEGG" id="bfo:118421912"/>
<dbReference type="SMART" id="SM00225">
    <property type="entry name" value="BTB"/>
    <property type="match status" value="1"/>
</dbReference>
<keyword evidence="2" id="KW-0677">Repeat</keyword>
<dbReference type="GO" id="GO:0005737">
    <property type="term" value="C:cytoplasm"/>
    <property type="evidence" value="ECO:0000318"/>
    <property type="project" value="GO_Central"/>
</dbReference>
<dbReference type="Pfam" id="PF01344">
    <property type="entry name" value="Kelch_1"/>
    <property type="match status" value="2"/>
</dbReference>
<evidence type="ECO:0000313" key="6">
    <source>
        <dbReference type="RefSeq" id="XP_035685309.1"/>
    </source>
</evidence>
<dbReference type="FunFam" id="1.25.40.420:FF:000001">
    <property type="entry name" value="Kelch-like family member 12"/>
    <property type="match status" value="1"/>
</dbReference>
<name>A0A9J7N090_BRAFL</name>
<dbReference type="PROSITE" id="PS50097">
    <property type="entry name" value="BTB"/>
    <property type="match status" value="1"/>
</dbReference>
<accession>A0A9J7N090</accession>
<feature type="compositionally biased region" description="Polar residues" evidence="3">
    <location>
        <begin position="365"/>
        <end position="381"/>
    </location>
</feature>
<keyword evidence="5" id="KW-1185">Reference proteome</keyword>
<dbReference type="Gene3D" id="3.30.710.10">
    <property type="entry name" value="Potassium Channel Kv1.1, Chain A"/>
    <property type="match status" value="1"/>
</dbReference>
<dbReference type="RefSeq" id="XP_035685309.1">
    <property type="nucleotide sequence ID" value="XM_035829416.1"/>
</dbReference>
<proteinExistence type="predicted"/>
<dbReference type="InterPro" id="IPR011333">
    <property type="entry name" value="SKP1/BTB/POZ_sf"/>
</dbReference>
<dbReference type="Pfam" id="PF07707">
    <property type="entry name" value="BACK"/>
    <property type="match status" value="1"/>
</dbReference>
<dbReference type="Proteomes" id="UP000001554">
    <property type="component" value="Chromosome 8"/>
</dbReference>
<dbReference type="PANTHER" id="PTHR24412">
    <property type="entry name" value="KELCH PROTEIN"/>
    <property type="match status" value="1"/>
</dbReference>
<dbReference type="Gene3D" id="2.120.10.80">
    <property type="entry name" value="Kelch-type beta propeller"/>
    <property type="match status" value="1"/>
</dbReference>
<gene>
    <name evidence="6" type="primary">LOC118421912</name>
</gene>
<evidence type="ECO:0000256" key="1">
    <source>
        <dbReference type="ARBA" id="ARBA00022441"/>
    </source>
</evidence>
<dbReference type="GO" id="GO:0043161">
    <property type="term" value="P:proteasome-mediated ubiquitin-dependent protein catabolic process"/>
    <property type="evidence" value="ECO:0000318"/>
    <property type="project" value="GO_Central"/>
</dbReference>
<dbReference type="InterPro" id="IPR015915">
    <property type="entry name" value="Kelch-typ_b-propeller"/>
</dbReference>
<reference evidence="5" key="1">
    <citation type="journal article" date="2020" name="Nat. Ecol. Evol.">
        <title>Deeply conserved synteny resolves early events in vertebrate evolution.</title>
        <authorList>
            <person name="Simakov O."/>
            <person name="Marletaz F."/>
            <person name="Yue J.X."/>
            <person name="O'Connell B."/>
            <person name="Jenkins J."/>
            <person name="Brandt A."/>
            <person name="Calef R."/>
            <person name="Tung C.H."/>
            <person name="Huang T.K."/>
            <person name="Schmutz J."/>
            <person name="Satoh N."/>
            <person name="Yu J.K."/>
            <person name="Putnam N.H."/>
            <person name="Green R.E."/>
            <person name="Rokhsar D.S."/>
        </authorList>
    </citation>
    <scope>NUCLEOTIDE SEQUENCE [LARGE SCALE GENOMIC DNA]</scope>
    <source>
        <strain evidence="5">S238N-H82</strain>
    </source>
</reference>
<dbReference type="InterPro" id="IPR006652">
    <property type="entry name" value="Kelch_1"/>
</dbReference>
<dbReference type="SUPFAM" id="SSF54695">
    <property type="entry name" value="POZ domain"/>
    <property type="match status" value="1"/>
</dbReference>
<sequence>MPRGKRGYRKRYGKYVSPQDNINAWIDSIYNARKGGNESVETDSRTFKHVTHSCELRAELGAQRKTGEFVDVVVEVEGRKFPCHRAVLASVPYFKTMLSCNLAESNARTVRLQGIVSNSFGKILDFVYTGEICIGVDDVQDILQAAHLLQFDKILKYCEVFIQENLSPSNCLGVMFLADMYGFPDLKKKARKEMVSNFSDVRQNDEFFSLPTEELVDLLTDDTLQVMSEEDIVHTVIQWLDHDPENRKTAVSQILPAIRLSYVRVSLLRELESHPLVRQSAEILSAITAAKERMQLPTATEGDGAQTKPRPGTSDDLAIIVGGWRAVNRQFKFTPRRWRMVPWTRESIWKAFHTAKPKPPDQHRQATPGTHSFPTASSSSKAEVDQHHQPVDSPEQPVAMRSIICLDPNARQYYHMTDLPMPVLGYMSVAMAKGRLYVTGGRVHPLVGEGPHTAPVKQASCYDFPTDTWSKLPDMPRGRAGHQSVVVDGKLFLVGGDIDDTSGFSMDCYDLEVEAWIKPPTGPATPTVDPSSRLTVAGRGGTIVVIEATTNIEERRKLPRRRYELPKIIYYRKLRVHALDIKTQSWTHLELKVDTADSTSEPSHVFVIAVDDTFYFFSAEMFGGDELYDPTMYAYDASTKTLLMDVEDELGFAGHFIRTSRNRLYADGQAGVADTLVNPKIDGKDSTVSWNASLPVPLFGHGFLLTKKRETRWYCRDLKKLQT</sequence>
<feature type="region of interest" description="Disordered" evidence="3">
    <location>
        <begin position="295"/>
        <end position="315"/>
    </location>
</feature>
<dbReference type="OrthoDB" id="10027872at2759"/>
<dbReference type="GeneID" id="118421912"/>
<reference evidence="6" key="2">
    <citation type="submission" date="2025-08" db="UniProtKB">
        <authorList>
            <consortium name="RefSeq"/>
        </authorList>
    </citation>
    <scope>IDENTIFICATION</scope>
    <source>
        <strain evidence="6">S238N-H82</strain>
        <tissue evidence="6">Testes</tissue>
    </source>
</reference>
<protein>
    <submittedName>
        <fullName evidence="6">Kelch-like protein 38</fullName>
    </submittedName>
</protein>
<dbReference type="AlphaFoldDB" id="A0A9J7N090"/>
<evidence type="ECO:0000313" key="5">
    <source>
        <dbReference type="Proteomes" id="UP000001554"/>
    </source>
</evidence>
<feature type="region of interest" description="Disordered" evidence="3">
    <location>
        <begin position="354"/>
        <end position="396"/>
    </location>
</feature>